<dbReference type="InterPro" id="IPR039910">
    <property type="entry name" value="D15-like"/>
</dbReference>
<keyword evidence="11" id="KW-1185">Reference proteome</keyword>
<dbReference type="GO" id="GO:0005741">
    <property type="term" value="C:mitochondrial outer membrane"/>
    <property type="evidence" value="ECO:0007669"/>
    <property type="project" value="UniProtKB-SubCell"/>
</dbReference>
<comment type="similarity">
    <text evidence="2">Belongs to the SAM50/omp85 family.</text>
</comment>
<dbReference type="FunFam" id="2.40.160.50:FF:000005">
    <property type="entry name" value="Outer membrane OMP85 family protein"/>
    <property type="match status" value="1"/>
</dbReference>
<evidence type="ECO:0000256" key="7">
    <source>
        <dbReference type="ARBA" id="ARBA00024013"/>
    </source>
</evidence>
<feature type="compositionally biased region" description="Basic and acidic residues" evidence="8">
    <location>
        <begin position="44"/>
        <end position="54"/>
    </location>
</feature>
<keyword evidence="5" id="KW-1002">Plastid outer membrane</keyword>
<feature type="domain" description="Bacterial surface antigen (D15)" evidence="9">
    <location>
        <begin position="182"/>
        <end position="517"/>
    </location>
</feature>
<evidence type="ECO:0000256" key="5">
    <source>
        <dbReference type="ARBA" id="ARBA00022805"/>
    </source>
</evidence>
<dbReference type="FunFam" id="3.10.20.310:FF:000016">
    <property type="entry name" value="Outer membrane OMP85 family protein"/>
    <property type="match status" value="1"/>
</dbReference>
<dbReference type="AlphaFoldDB" id="A0AAD4SXG1"/>
<dbReference type="Gene3D" id="2.40.160.50">
    <property type="entry name" value="membrane protein fhac: a member of the omp85/tpsb transporter family"/>
    <property type="match status" value="1"/>
</dbReference>
<evidence type="ECO:0000259" key="9">
    <source>
        <dbReference type="Pfam" id="PF01103"/>
    </source>
</evidence>
<dbReference type="PANTHER" id="PTHR12815:SF18">
    <property type="entry name" value="SORTING AND ASSEMBLY MACHINERY COMPONENT 50 HOMOLOG"/>
    <property type="match status" value="1"/>
</dbReference>
<keyword evidence="6" id="KW-0472">Membrane</keyword>
<dbReference type="PANTHER" id="PTHR12815">
    <property type="entry name" value="SORTING AND ASSEMBLY MACHINERY SAMM50 PROTEIN FAMILY MEMBER"/>
    <property type="match status" value="1"/>
</dbReference>
<accession>A0AAD4SXG1</accession>
<dbReference type="Proteomes" id="UP001202328">
    <property type="component" value="Unassembled WGS sequence"/>
</dbReference>
<evidence type="ECO:0000313" key="10">
    <source>
        <dbReference type="EMBL" id="KAI3925624.1"/>
    </source>
</evidence>
<dbReference type="EMBL" id="JAJJMB010008074">
    <property type="protein sequence ID" value="KAI3925624.1"/>
    <property type="molecule type" value="Genomic_DNA"/>
</dbReference>
<gene>
    <name evidence="10" type="ORF">MKW98_001478</name>
</gene>
<evidence type="ECO:0000256" key="3">
    <source>
        <dbReference type="ARBA" id="ARBA00022452"/>
    </source>
</evidence>
<feature type="region of interest" description="Disordered" evidence="8">
    <location>
        <begin position="1"/>
        <end position="54"/>
    </location>
</feature>
<evidence type="ECO:0000256" key="6">
    <source>
        <dbReference type="ARBA" id="ARBA00023136"/>
    </source>
</evidence>
<evidence type="ECO:0000256" key="4">
    <source>
        <dbReference type="ARBA" id="ARBA00022692"/>
    </source>
</evidence>
<dbReference type="Gene3D" id="3.10.20.310">
    <property type="entry name" value="membrane protein fhac"/>
    <property type="match status" value="1"/>
</dbReference>
<comment type="subcellular location">
    <subcellularLocation>
        <location evidence="1">Mitochondrion outer membrane</location>
        <topology evidence="1">Multi-pass membrane protein</topology>
    </subcellularLocation>
    <subcellularLocation>
        <location evidence="7">Plastid</location>
        <location evidence="7">Chloroplast outer membrane</location>
    </subcellularLocation>
</comment>
<reference evidence="10" key="1">
    <citation type="submission" date="2022-04" db="EMBL/GenBank/DDBJ databases">
        <title>A functionally conserved STORR gene fusion in Papaver species that diverged 16.8 million years ago.</title>
        <authorList>
            <person name="Catania T."/>
        </authorList>
    </citation>
    <scope>NUCLEOTIDE SEQUENCE</scope>
    <source>
        <strain evidence="10">S-188037</strain>
    </source>
</reference>
<keyword evidence="4" id="KW-0812">Transmembrane</keyword>
<name>A0AAD4SXG1_9MAGN</name>
<organism evidence="10 11">
    <name type="scientific">Papaver atlanticum</name>
    <dbReference type="NCBI Taxonomy" id="357466"/>
    <lineage>
        <taxon>Eukaryota</taxon>
        <taxon>Viridiplantae</taxon>
        <taxon>Streptophyta</taxon>
        <taxon>Embryophyta</taxon>
        <taxon>Tracheophyta</taxon>
        <taxon>Spermatophyta</taxon>
        <taxon>Magnoliopsida</taxon>
        <taxon>Ranunculales</taxon>
        <taxon>Papaveraceae</taxon>
        <taxon>Papaveroideae</taxon>
        <taxon>Papaver</taxon>
    </lineage>
</organism>
<evidence type="ECO:0000256" key="1">
    <source>
        <dbReference type="ARBA" id="ARBA00004374"/>
    </source>
</evidence>
<sequence length="520" mass="57845">MATPAEENEQQNQNPKTLNEPVNGENEIEIEEDEDYEEEEEEEVKPMSKESRLRAERDNLSALVNRLKKEKVSLRVHDLIIKGNTKTKDSVIEAEIEEILKEANSMQGLIQAAGIANARLRNLEIFESVDITLDSGPSELPGTANVVISVVETKNPLTGDLGIFTKPEARSWSLEGSLKLKNLLGYADIWDGSVAYGWDQASEISAGIALPRFRGLKNPVTARAMLLSQDWLKFSSYKERMMGISLGLISTRNHNLAYNLTWRNLTDPTQMCSKSIREQLGHSLLSALKYTFKIDMRDSTLRPTRGYAFASTFHIGGLSPDSRSLRFLRQDFDFRYAIPLGFSKSALNFGVSAGLIFPWGSGFRNMASPLPERYYLGGHTSPVSTLAGTTTLLGFRTRGLGPSEQRRVTADAPERDVIGGDLAVTAFADLSFDLPLKLFRDAGIHGHIFACTGSLNKLTENEYKNLSFQKFKDSFRSSAGVGVIIPTKLLRVEVNYCYILKQLEHDHGKTGVQFSFSSPM</sequence>
<proteinExistence type="inferred from homology"/>
<dbReference type="InterPro" id="IPR000184">
    <property type="entry name" value="Bac_surfAg_D15"/>
</dbReference>
<evidence type="ECO:0000256" key="8">
    <source>
        <dbReference type="SAM" id="MobiDB-lite"/>
    </source>
</evidence>
<keyword evidence="5" id="KW-0934">Plastid</keyword>
<evidence type="ECO:0000256" key="2">
    <source>
        <dbReference type="ARBA" id="ARBA00010913"/>
    </source>
</evidence>
<dbReference type="Pfam" id="PF01103">
    <property type="entry name" value="Omp85"/>
    <property type="match status" value="1"/>
</dbReference>
<comment type="caution">
    <text evidence="10">The sequence shown here is derived from an EMBL/GenBank/DDBJ whole genome shotgun (WGS) entry which is preliminary data.</text>
</comment>
<protein>
    <recommendedName>
        <fullName evidence="9">Bacterial surface antigen (D15) domain-containing protein</fullName>
    </recommendedName>
</protein>
<evidence type="ECO:0000313" key="11">
    <source>
        <dbReference type="Proteomes" id="UP001202328"/>
    </source>
</evidence>
<feature type="compositionally biased region" description="Acidic residues" evidence="8">
    <location>
        <begin position="26"/>
        <end position="43"/>
    </location>
</feature>
<keyword evidence="3" id="KW-1134">Transmembrane beta strand</keyword>
<dbReference type="GO" id="GO:0009707">
    <property type="term" value="C:chloroplast outer membrane"/>
    <property type="evidence" value="ECO:0007669"/>
    <property type="project" value="UniProtKB-SubCell"/>
</dbReference>